<dbReference type="GO" id="GO:0032196">
    <property type="term" value="P:transposition"/>
    <property type="evidence" value="ECO:0007669"/>
    <property type="project" value="UniProtKB-KW"/>
</dbReference>
<protein>
    <recommendedName>
        <fullName evidence="15">Integrase catalytic domain-containing protein</fullName>
    </recommendedName>
</protein>
<dbReference type="InterPro" id="IPR039537">
    <property type="entry name" value="Retrotran_Ty1/copia-like"/>
</dbReference>
<sequence>MKMSNSDVYSVVLKDPDRNLTIGKPSDSYLHQPIKTQNLSGEYTRSKDCEITPSDQKVQQYILVLIDDYSRFNQIFVIERNNEAESSIKSFLNKIRIKLKIIPAFLHTDCGGEFSSKNFLSELRNKGICLEQGPPNSPETNGVSKCFNQTLLTKMRCLLGKLKILRSYWDEAGNHASLLLNHLPHWFLNMSTPMMLRKPEIFLPREKHKTLKLILQKYRKENTIIEENIPEKGRFIEAEVDDKASVPMAEPSSHQERELNKNYEYASFYDKPPKDITSTANKQNIVDGKRNRQVPDQFYLTDVVPYFEAISKP</sequence>
<evidence type="ECO:0000256" key="10">
    <source>
        <dbReference type="ARBA" id="ARBA00022918"/>
    </source>
</evidence>
<evidence type="ECO:0000313" key="17">
    <source>
        <dbReference type="Proteomes" id="UP000765509"/>
    </source>
</evidence>
<dbReference type="InterPro" id="IPR036397">
    <property type="entry name" value="RNaseH_sf"/>
</dbReference>
<evidence type="ECO:0000256" key="4">
    <source>
        <dbReference type="ARBA" id="ARBA00022723"/>
    </source>
</evidence>
<accession>A0A9Q3BDM4</accession>
<evidence type="ECO:0000256" key="5">
    <source>
        <dbReference type="ARBA" id="ARBA00022759"/>
    </source>
</evidence>
<evidence type="ECO:0000256" key="11">
    <source>
        <dbReference type="ARBA" id="ARBA00022932"/>
    </source>
</evidence>
<dbReference type="Proteomes" id="UP000765509">
    <property type="component" value="Unassembled WGS sequence"/>
</dbReference>
<dbReference type="GO" id="GO:0006310">
    <property type="term" value="P:DNA recombination"/>
    <property type="evidence" value="ECO:0007669"/>
    <property type="project" value="UniProtKB-KW"/>
</dbReference>
<keyword evidence="17" id="KW-1185">Reference proteome</keyword>
<proteinExistence type="predicted"/>
<gene>
    <name evidence="16" type="ORF">O181_002786</name>
</gene>
<evidence type="ECO:0000256" key="13">
    <source>
        <dbReference type="ARBA" id="ARBA00048173"/>
    </source>
</evidence>
<dbReference type="SUPFAM" id="SSF53098">
    <property type="entry name" value="Ribonuclease H-like"/>
    <property type="match status" value="1"/>
</dbReference>
<organism evidence="16 17">
    <name type="scientific">Austropuccinia psidii MF-1</name>
    <dbReference type="NCBI Taxonomy" id="1389203"/>
    <lineage>
        <taxon>Eukaryota</taxon>
        <taxon>Fungi</taxon>
        <taxon>Dikarya</taxon>
        <taxon>Basidiomycota</taxon>
        <taxon>Pucciniomycotina</taxon>
        <taxon>Pucciniomycetes</taxon>
        <taxon>Pucciniales</taxon>
        <taxon>Sphaerophragmiaceae</taxon>
        <taxon>Austropuccinia</taxon>
    </lineage>
</organism>
<name>A0A9Q3BDM4_9BASI</name>
<dbReference type="GO" id="GO:0046872">
    <property type="term" value="F:metal ion binding"/>
    <property type="evidence" value="ECO:0007669"/>
    <property type="project" value="UniProtKB-KW"/>
</dbReference>
<dbReference type="GO" id="GO:0003723">
    <property type="term" value="F:RNA binding"/>
    <property type="evidence" value="ECO:0007669"/>
    <property type="project" value="UniProtKB-KW"/>
</dbReference>
<evidence type="ECO:0000256" key="9">
    <source>
        <dbReference type="ARBA" id="ARBA00022908"/>
    </source>
</evidence>
<comment type="catalytic activity">
    <reaction evidence="13">
        <text>DNA(n) + a 2'-deoxyribonucleoside 5'-triphosphate = DNA(n+1) + diphosphate</text>
        <dbReference type="Rhea" id="RHEA:22508"/>
        <dbReference type="Rhea" id="RHEA-COMP:17339"/>
        <dbReference type="Rhea" id="RHEA-COMP:17340"/>
        <dbReference type="ChEBI" id="CHEBI:33019"/>
        <dbReference type="ChEBI" id="CHEBI:61560"/>
        <dbReference type="ChEBI" id="CHEBI:173112"/>
        <dbReference type="EC" id="2.7.7.49"/>
    </reaction>
</comment>
<dbReference type="EMBL" id="AVOT02000477">
    <property type="protein sequence ID" value="MBW0463071.1"/>
    <property type="molecule type" value="Genomic_DNA"/>
</dbReference>
<comment type="catalytic activity">
    <reaction evidence="14">
        <text>DNA(n) + a 2'-deoxyribonucleoside 5'-triphosphate = DNA(n+1) + diphosphate</text>
        <dbReference type="Rhea" id="RHEA:22508"/>
        <dbReference type="Rhea" id="RHEA-COMP:17339"/>
        <dbReference type="Rhea" id="RHEA-COMP:17340"/>
        <dbReference type="ChEBI" id="CHEBI:33019"/>
        <dbReference type="ChEBI" id="CHEBI:61560"/>
        <dbReference type="ChEBI" id="CHEBI:173112"/>
        <dbReference type="EC" id="2.7.7.7"/>
    </reaction>
</comment>
<keyword evidence="10" id="KW-0695">RNA-directed DNA polymerase</keyword>
<dbReference type="InterPro" id="IPR001584">
    <property type="entry name" value="Integrase_cat-core"/>
</dbReference>
<dbReference type="AlphaFoldDB" id="A0A9Q3BDM4"/>
<keyword evidence="7" id="KW-0460">Magnesium</keyword>
<evidence type="ECO:0000256" key="14">
    <source>
        <dbReference type="ARBA" id="ARBA00049244"/>
    </source>
</evidence>
<keyword evidence="9" id="KW-0229">DNA integration</keyword>
<evidence type="ECO:0000256" key="7">
    <source>
        <dbReference type="ARBA" id="ARBA00022842"/>
    </source>
</evidence>
<dbReference type="PANTHER" id="PTHR42648:SF11">
    <property type="entry name" value="TRANSPOSON TY4-P GAG-POL POLYPROTEIN"/>
    <property type="match status" value="1"/>
</dbReference>
<evidence type="ECO:0000256" key="12">
    <source>
        <dbReference type="ARBA" id="ARBA00023172"/>
    </source>
</evidence>
<evidence type="ECO:0000256" key="2">
    <source>
        <dbReference type="ARBA" id="ARBA00022695"/>
    </source>
</evidence>
<evidence type="ECO:0000256" key="6">
    <source>
        <dbReference type="ARBA" id="ARBA00022801"/>
    </source>
</evidence>
<dbReference type="PROSITE" id="PS50994">
    <property type="entry name" value="INTEGRASE"/>
    <property type="match status" value="1"/>
</dbReference>
<evidence type="ECO:0000256" key="1">
    <source>
        <dbReference type="ARBA" id="ARBA00022578"/>
    </source>
</evidence>
<evidence type="ECO:0000256" key="8">
    <source>
        <dbReference type="ARBA" id="ARBA00022884"/>
    </source>
</evidence>
<dbReference type="Gene3D" id="3.30.420.10">
    <property type="entry name" value="Ribonuclease H-like superfamily/Ribonuclease H"/>
    <property type="match status" value="1"/>
</dbReference>
<keyword evidence="3" id="KW-0540">Nuclease</keyword>
<keyword evidence="6" id="KW-0378">Hydrolase</keyword>
<dbReference type="PANTHER" id="PTHR42648">
    <property type="entry name" value="TRANSPOSASE, PUTATIVE-RELATED"/>
    <property type="match status" value="1"/>
</dbReference>
<dbReference type="GO" id="GO:0003964">
    <property type="term" value="F:RNA-directed DNA polymerase activity"/>
    <property type="evidence" value="ECO:0007669"/>
    <property type="project" value="UniProtKB-KW"/>
</dbReference>
<keyword evidence="1" id="KW-0815">Transposition</keyword>
<evidence type="ECO:0000256" key="3">
    <source>
        <dbReference type="ARBA" id="ARBA00022722"/>
    </source>
</evidence>
<dbReference type="GO" id="GO:0016787">
    <property type="term" value="F:hydrolase activity"/>
    <property type="evidence" value="ECO:0007669"/>
    <property type="project" value="UniProtKB-KW"/>
</dbReference>
<feature type="domain" description="Integrase catalytic" evidence="15">
    <location>
        <begin position="29"/>
        <end position="201"/>
    </location>
</feature>
<reference evidence="16" key="1">
    <citation type="submission" date="2021-03" db="EMBL/GenBank/DDBJ databases">
        <title>Draft genome sequence of rust myrtle Austropuccinia psidii MF-1, a brazilian biotype.</title>
        <authorList>
            <person name="Quecine M.C."/>
            <person name="Pachon D.M.R."/>
            <person name="Bonatelli M.L."/>
            <person name="Correr F.H."/>
            <person name="Franceschini L.M."/>
            <person name="Leite T.F."/>
            <person name="Margarido G.R.A."/>
            <person name="Almeida C.A."/>
            <person name="Ferrarezi J.A."/>
            <person name="Labate C.A."/>
        </authorList>
    </citation>
    <scope>NUCLEOTIDE SEQUENCE</scope>
    <source>
        <strain evidence="16">MF-1</strain>
    </source>
</reference>
<evidence type="ECO:0000313" key="16">
    <source>
        <dbReference type="EMBL" id="MBW0463071.1"/>
    </source>
</evidence>
<dbReference type="GO" id="GO:0015074">
    <property type="term" value="P:DNA integration"/>
    <property type="evidence" value="ECO:0007669"/>
    <property type="project" value="UniProtKB-KW"/>
</dbReference>
<dbReference type="GO" id="GO:0005634">
    <property type="term" value="C:nucleus"/>
    <property type="evidence" value="ECO:0007669"/>
    <property type="project" value="UniProtKB-ARBA"/>
</dbReference>
<keyword evidence="11" id="KW-0808">Transferase</keyword>
<keyword evidence="8" id="KW-0694">RNA-binding</keyword>
<dbReference type="GO" id="GO:0003887">
    <property type="term" value="F:DNA-directed DNA polymerase activity"/>
    <property type="evidence" value="ECO:0007669"/>
    <property type="project" value="UniProtKB-KW"/>
</dbReference>
<dbReference type="InterPro" id="IPR012337">
    <property type="entry name" value="RNaseH-like_sf"/>
</dbReference>
<keyword evidence="2" id="KW-0548">Nucleotidyltransferase</keyword>
<dbReference type="GO" id="GO:0004519">
    <property type="term" value="F:endonuclease activity"/>
    <property type="evidence" value="ECO:0007669"/>
    <property type="project" value="UniProtKB-KW"/>
</dbReference>
<evidence type="ECO:0000259" key="15">
    <source>
        <dbReference type="PROSITE" id="PS50994"/>
    </source>
</evidence>
<comment type="caution">
    <text evidence="16">The sequence shown here is derived from an EMBL/GenBank/DDBJ whole genome shotgun (WGS) entry which is preliminary data.</text>
</comment>
<keyword evidence="12" id="KW-0233">DNA recombination</keyword>
<dbReference type="OrthoDB" id="2506384at2759"/>
<keyword evidence="5" id="KW-0255">Endonuclease</keyword>
<keyword evidence="11" id="KW-0239">DNA-directed DNA polymerase</keyword>
<keyword evidence="4" id="KW-0479">Metal-binding</keyword>